<dbReference type="InterPro" id="IPR046864">
    <property type="entry name" value="VasX_N"/>
</dbReference>
<proteinExistence type="predicted"/>
<feature type="transmembrane region" description="Helical" evidence="1">
    <location>
        <begin position="894"/>
        <end position="913"/>
    </location>
</feature>
<feature type="transmembrane region" description="Helical" evidence="1">
    <location>
        <begin position="794"/>
        <end position="813"/>
    </location>
</feature>
<dbReference type="CDD" id="cd20707">
    <property type="entry name" value="MIX_III"/>
    <property type="match status" value="1"/>
</dbReference>
<dbReference type="AlphaFoldDB" id="A0A484PJB0"/>
<keyword evidence="1" id="KW-1133">Transmembrane helix</keyword>
<evidence type="ECO:0000256" key="1">
    <source>
        <dbReference type="SAM" id="Phobius"/>
    </source>
</evidence>
<gene>
    <name evidence="3" type="ORF">AMP9_0853</name>
</gene>
<evidence type="ECO:0000259" key="2">
    <source>
        <dbReference type="Pfam" id="PF20249"/>
    </source>
</evidence>
<evidence type="ECO:0000313" key="3">
    <source>
        <dbReference type="EMBL" id="VFR26108.1"/>
    </source>
</evidence>
<sequence>MSNNPCPTCLAGGLPILPSRYTVVPADIPLPGPDPLGSFSGERVKDVAINANNYRYAVRTLRKGFLYVFFEKGALGTNYWEAYTVTENGELWKADSAQAVQSAARKACSSQGHNALRLQYFVIEQPEHCGKVWVAYSEHKWGEKTLERYEGAEARASRMQMIEPAKWISASASTLHRQILATGSNLKTVLEYRSELVLIDGEPVVLPHNGPPTPPRLSNPDGTHVESVLRQQTTRHPWHMRNTAEGEDRDKVLETLVDQMVDKCGDPTMGVSYWPMGLALWDAIGLTEELNGYYNDALGALARYGDERALQISAIANIRGAKTALESGAADRADRSIENVREGIRIGDRGQDIRARNAVIEAYFPPEGRMQMALLERRRAAGEIDQATYLRERQQIFDQHLPADKHGEAGNAFDVFHTKMEEQRGELDGRLEDYRRDEIAAAWPRYDNRIDWDKITAFERQYEVFQRTAVQLADARARDLIKWLDSPLLLDTLEDYHPAEPSDGLDFAEVVADLIDGLAGCDAGDAYLTTLVQSRTDPTQRQALFWRAIAANQDAVKAEMKEALSQAVAGKNTGLDIGAGLNTVVAALNKMKEFVGYYKDGASAALGKNPDTLNMRARLFKNLGVDKLLLTCGDKVFSWLRINSAADYVGEKMIQNFFLVRAGVSNHDAIALVRLQAQFEGLSRTESVARMRTAKTFLEANEAIARQRSTMALTEAWSRIRPADSRLSTTQMRIGIVVGLVDVVNLTKTLAAADKTKKEYFQIVASIASLSSAVIGIVVLPYELLGKKSHGFQLWKLRGAAFSQVASIIGLGMDWASADKAMEENKIAVGILYYVKVSLGAMTSVAGVISAVATSGPLIKRIGQRRGIQILIFVGGRVPAWAAAGAVARVLGVLVGWKIAIVVGCIQILIWYFTPNDLEEWCETCAFGRQRTGKPHTDSKVQEEKFVAALQSVS</sequence>
<keyword evidence="1" id="KW-0812">Transmembrane</keyword>
<dbReference type="EMBL" id="CAADHY010000020">
    <property type="protein sequence ID" value="VFR26108.1"/>
    <property type="molecule type" value="Genomic_DNA"/>
</dbReference>
<feature type="transmembrane region" description="Helical" evidence="1">
    <location>
        <begin position="760"/>
        <end position="782"/>
    </location>
</feature>
<feature type="transmembrane region" description="Helical" evidence="1">
    <location>
        <begin position="833"/>
        <end position="858"/>
    </location>
</feature>
<dbReference type="InterPro" id="IPR048126">
    <property type="entry name" value="Toxin_VasX"/>
</dbReference>
<name>A0A484PJB0_9ZZZZ</name>
<feature type="domain" description="Toxin VasX N-terminal region" evidence="2">
    <location>
        <begin position="6"/>
        <end position="168"/>
    </location>
</feature>
<reference evidence="3" key="1">
    <citation type="submission" date="2019-03" db="EMBL/GenBank/DDBJ databases">
        <authorList>
            <person name="Danneels B."/>
        </authorList>
    </citation>
    <scope>NUCLEOTIDE SEQUENCE</scope>
</reference>
<organism evidence="3">
    <name type="scientific">plant metagenome</name>
    <dbReference type="NCBI Taxonomy" id="1297885"/>
    <lineage>
        <taxon>unclassified sequences</taxon>
        <taxon>metagenomes</taxon>
        <taxon>organismal metagenomes</taxon>
    </lineage>
</organism>
<protein>
    <recommendedName>
        <fullName evidence="2">Toxin VasX N-terminal region domain-containing protein</fullName>
    </recommendedName>
</protein>
<accession>A0A484PJB0</accession>
<keyword evidence="1" id="KW-0472">Membrane</keyword>
<dbReference type="NCBIfam" id="NF041559">
    <property type="entry name" value="BTH_I2691_fam"/>
    <property type="match status" value="1"/>
</dbReference>
<dbReference type="Pfam" id="PF20249">
    <property type="entry name" value="VasX_N"/>
    <property type="match status" value="1"/>
</dbReference>